<dbReference type="NCBIfam" id="TIGR01899">
    <property type="entry name" value="cas_TM1807_csm5"/>
    <property type="match status" value="1"/>
</dbReference>
<sequence>MKGYEVEIISPLSIGNGIKKVSFEYVCSKGQLKYIDIYKLLKDISRSKILVDGVISGFRRGYVDWKSLKINVDNYIKYVVECVGTPAVRGGVVEFIKTAGKPYIPGSSIKGAVRSSITRGLYSSVNQIYTSSIYSESRESDPKRADDRAEENIFGKPHNSPFRFLLIGDTEPFYVEDMGIYEMKILNICNGRVKWYNRANNCDDPKDALSIFLEALKEGSKGKGFLSIDGRINDSFVINEAKIKRANDIKNFVSLIRKDIDNYIEREIKFYEKFSMYDISNFYKQLKDLSNQLKDNEILVQIGFGTGFNSKTVSSLFEGENRLKLKKFIKKFDSDVFPKTRRIIFKDGKPYTVPGWVKISFY</sequence>
<protein>
    <recommendedName>
        <fullName evidence="3">CRISPR system Cms protein Csm5</fullName>
    </recommendedName>
    <alternativeName>
        <fullName evidence="6">CRISPR type III A-associated protein Csm5</fullName>
    </alternativeName>
</protein>
<accession>A0A140L872</accession>
<keyword evidence="9" id="KW-1185">Reference proteome</keyword>
<comment type="function">
    <text evidence="1">This subunit might be involved in maturation of a crRNA intermediate to its mature form.</text>
</comment>
<gene>
    <name evidence="8" type="ORF">AN618_14320</name>
</gene>
<evidence type="ECO:0000256" key="1">
    <source>
        <dbReference type="ARBA" id="ARBA00003088"/>
    </source>
</evidence>
<comment type="caution">
    <text evidence="8">The sequence shown here is derived from an EMBL/GenBank/DDBJ whole genome shotgun (WGS) entry which is preliminary data.</text>
</comment>
<dbReference type="PANTHER" id="PTHR38007">
    <property type="entry name" value="CRISPR SYSTEM CMS PROTEIN CSM5"/>
    <property type="match status" value="1"/>
</dbReference>
<keyword evidence="5" id="KW-0051">Antiviral defense</keyword>
<evidence type="ECO:0000256" key="4">
    <source>
        <dbReference type="ARBA" id="ARBA00022884"/>
    </source>
</evidence>
<dbReference type="STRING" id="520764.AN618_14320"/>
<reference evidence="8 9" key="1">
    <citation type="submission" date="2015-12" db="EMBL/GenBank/DDBJ databases">
        <title>Draft genome sequnece of Fervidicola ferrireducens strain Y170.</title>
        <authorList>
            <person name="Patel B.K."/>
        </authorList>
    </citation>
    <scope>NUCLEOTIDE SEQUENCE [LARGE SCALE GENOMIC DNA]</scope>
    <source>
        <strain evidence="8 9">Y170</strain>
    </source>
</reference>
<evidence type="ECO:0000256" key="2">
    <source>
        <dbReference type="ARBA" id="ARBA00006680"/>
    </source>
</evidence>
<evidence type="ECO:0000313" key="9">
    <source>
        <dbReference type="Proteomes" id="UP000070427"/>
    </source>
</evidence>
<dbReference type="InParanoid" id="A0A140L872"/>
<dbReference type="InterPro" id="IPR005537">
    <property type="entry name" value="RAMP_III_fam"/>
</dbReference>
<name>A0A140L872_9FIRM</name>
<evidence type="ECO:0000259" key="7">
    <source>
        <dbReference type="Pfam" id="PF03787"/>
    </source>
</evidence>
<dbReference type="OrthoDB" id="24360at2"/>
<dbReference type="PANTHER" id="PTHR38007:SF1">
    <property type="entry name" value="CRISPR SYSTEM CMS PROTEIN CSM5"/>
    <property type="match status" value="1"/>
</dbReference>
<evidence type="ECO:0000256" key="5">
    <source>
        <dbReference type="ARBA" id="ARBA00023118"/>
    </source>
</evidence>
<dbReference type="GO" id="GO:0051607">
    <property type="term" value="P:defense response to virus"/>
    <property type="evidence" value="ECO:0007669"/>
    <property type="project" value="UniProtKB-KW"/>
</dbReference>
<dbReference type="AlphaFoldDB" id="A0A140L872"/>
<dbReference type="Proteomes" id="UP000070427">
    <property type="component" value="Unassembled WGS sequence"/>
</dbReference>
<dbReference type="InterPro" id="IPR010173">
    <property type="entry name" value="CRISPR-assoc_Csm5"/>
</dbReference>
<evidence type="ECO:0000313" key="8">
    <source>
        <dbReference type="EMBL" id="KXG76747.1"/>
    </source>
</evidence>
<dbReference type="Pfam" id="PF03787">
    <property type="entry name" value="RAMPs"/>
    <property type="match status" value="1"/>
</dbReference>
<dbReference type="GO" id="GO:0003723">
    <property type="term" value="F:RNA binding"/>
    <property type="evidence" value="ECO:0007669"/>
    <property type="project" value="UniProtKB-KW"/>
</dbReference>
<dbReference type="RefSeq" id="WP_066353493.1">
    <property type="nucleotide sequence ID" value="NZ_LOED01000016.1"/>
</dbReference>
<keyword evidence="4" id="KW-0694">RNA-binding</keyword>
<feature type="domain" description="CRISPR type III-associated protein" evidence="7">
    <location>
        <begin position="8"/>
        <end position="308"/>
    </location>
</feature>
<dbReference type="EMBL" id="LOED01000016">
    <property type="protein sequence ID" value="KXG76747.1"/>
    <property type="molecule type" value="Genomic_DNA"/>
</dbReference>
<organism evidence="8 9">
    <name type="scientific">Fervidicola ferrireducens</name>
    <dbReference type="NCBI Taxonomy" id="520764"/>
    <lineage>
        <taxon>Bacteria</taxon>
        <taxon>Bacillati</taxon>
        <taxon>Bacillota</taxon>
        <taxon>Clostridia</taxon>
        <taxon>Thermosediminibacterales</taxon>
        <taxon>Thermosediminibacteraceae</taxon>
        <taxon>Fervidicola</taxon>
    </lineage>
</organism>
<proteinExistence type="inferred from homology"/>
<evidence type="ECO:0000256" key="6">
    <source>
        <dbReference type="ARBA" id="ARBA00031720"/>
    </source>
</evidence>
<evidence type="ECO:0000256" key="3">
    <source>
        <dbReference type="ARBA" id="ARBA00016113"/>
    </source>
</evidence>
<comment type="similarity">
    <text evidence="2">Belongs to the CRISPR-associated Csm5 family.</text>
</comment>